<dbReference type="EMBL" id="JAHRIO010082941">
    <property type="protein sequence ID" value="MEQ2186119.1"/>
    <property type="molecule type" value="Genomic_DNA"/>
</dbReference>
<evidence type="ECO:0000256" key="1">
    <source>
        <dbReference type="SAM" id="MobiDB-lite"/>
    </source>
</evidence>
<keyword evidence="3" id="KW-1185">Reference proteome</keyword>
<name>A0ABV0PRM5_9TELE</name>
<evidence type="ECO:0000313" key="3">
    <source>
        <dbReference type="Proteomes" id="UP001476798"/>
    </source>
</evidence>
<organism evidence="2 3">
    <name type="scientific">Goodea atripinnis</name>
    <dbReference type="NCBI Taxonomy" id="208336"/>
    <lineage>
        <taxon>Eukaryota</taxon>
        <taxon>Metazoa</taxon>
        <taxon>Chordata</taxon>
        <taxon>Craniata</taxon>
        <taxon>Vertebrata</taxon>
        <taxon>Euteleostomi</taxon>
        <taxon>Actinopterygii</taxon>
        <taxon>Neopterygii</taxon>
        <taxon>Teleostei</taxon>
        <taxon>Neoteleostei</taxon>
        <taxon>Acanthomorphata</taxon>
        <taxon>Ovalentaria</taxon>
        <taxon>Atherinomorphae</taxon>
        <taxon>Cyprinodontiformes</taxon>
        <taxon>Goodeidae</taxon>
        <taxon>Goodea</taxon>
    </lineage>
</organism>
<accession>A0ABV0PRM5</accession>
<evidence type="ECO:0000313" key="2">
    <source>
        <dbReference type="EMBL" id="MEQ2186119.1"/>
    </source>
</evidence>
<sequence length="128" mass="14254">MLRRCVAVGTDLPLAGWPQNTRVVLVVNGLHTWHIRWARSSRESRTKLPAAERLFAPSYTQENKAGDRSCDRAGCGRFDRCSYSQSQSPGCFGAIGHGQRNRSERCSSSSNNTGAVNVMRELDRKTQL</sequence>
<comment type="caution">
    <text evidence="2">The sequence shown here is derived from an EMBL/GenBank/DDBJ whole genome shotgun (WGS) entry which is preliminary data.</text>
</comment>
<feature type="region of interest" description="Disordered" evidence="1">
    <location>
        <begin position="98"/>
        <end position="128"/>
    </location>
</feature>
<dbReference type="Proteomes" id="UP001476798">
    <property type="component" value="Unassembled WGS sequence"/>
</dbReference>
<proteinExistence type="predicted"/>
<reference evidence="2 3" key="1">
    <citation type="submission" date="2021-06" db="EMBL/GenBank/DDBJ databases">
        <authorList>
            <person name="Palmer J.M."/>
        </authorList>
    </citation>
    <scope>NUCLEOTIDE SEQUENCE [LARGE SCALE GENOMIC DNA]</scope>
    <source>
        <strain evidence="2 3">GA_2019</strain>
        <tissue evidence="2">Muscle</tissue>
    </source>
</reference>
<gene>
    <name evidence="2" type="ORF">GOODEAATRI_025386</name>
</gene>
<protein>
    <submittedName>
        <fullName evidence="2">Uncharacterized protein</fullName>
    </submittedName>
</protein>